<gene>
    <name evidence="2" type="ORF">JOF53_006064</name>
</gene>
<organism evidence="2 3">
    <name type="scientific">Crossiella equi</name>
    <dbReference type="NCBI Taxonomy" id="130796"/>
    <lineage>
        <taxon>Bacteria</taxon>
        <taxon>Bacillati</taxon>
        <taxon>Actinomycetota</taxon>
        <taxon>Actinomycetes</taxon>
        <taxon>Pseudonocardiales</taxon>
        <taxon>Pseudonocardiaceae</taxon>
        <taxon>Crossiella</taxon>
    </lineage>
</organism>
<accession>A0ABS5ALD0</accession>
<protein>
    <submittedName>
        <fullName evidence="2">GNAT superfamily N-acetyltransferase</fullName>
    </submittedName>
</protein>
<feature type="domain" description="N-acetyltransferase" evidence="1">
    <location>
        <begin position="93"/>
        <end position="151"/>
    </location>
</feature>
<dbReference type="EMBL" id="JAGIOO010000001">
    <property type="protein sequence ID" value="MBP2477192.1"/>
    <property type="molecule type" value="Genomic_DNA"/>
</dbReference>
<comment type="caution">
    <text evidence="2">The sequence shown here is derived from an EMBL/GenBank/DDBJ whole genome shotgun (WGS) entry which is preliminary data.</text>
</comment>
<dbReference type="InterPro" id="IPR000182">
    <property type="entry name" value="GNAT_dom"/>
</dbReference>
<evidence type="ECO:0000259" key="1">
    <source>
        <dbReference type="Pfam" id="PF13508"/>
    </source>
</evidence>
<dbReference type="Proteomes" id="UP001519363">
    <property type="component" value="Unassembled WGS sequence"/>
</dbReference>
<sequence length="175" mass="18481">MGPRIETAYAGAFAGPPYHYDRARVKRALTGLAFAATQPGAAAVLAVAEDGGGEVLGGAWGWVTPKGLRGPGTPYSELYSMVVRAVGGPDVAYSRLPGRFELVELFVHPDAQGGGLGRALVTAVLGGRPGWLLSWPSAHAYDVYARWGWQELGRFRNGRNTAVAVLTYDEEAGHG</sequence>
<keyword evidence="3" id="KW-1185">Reference proteome</keyword>
<reference evidence="2 3" key="1">
    <citation type="submission" date="2021-03" db="EMBL/GenBank/DDBJ databases">
        <title>Sequencing the genomes of 1000 actinobacteria strains.</title>
        <authorList>
            <person name="Klenk H.-P."/>
        </authorList>
    </citation>
    <scope>NUCLEOTIDE SEQUENCE [LARGE SCALE GENOMIC DNA]</scope>
    <source>
        <strain evidence="2 3">DSM 44580</strain>
    </source>
</reference>
<dbReference type="RefSeq" id="WP_086780919.1">
    <property type="nucleotide sequence ID" value="NZ_JAGIOO010000001.1"/>
</dbReference>
<dbReference type="InterPro" id="IPR016181">
    <property type="entry name" value="Acyl_CoA_acyltransferase"/>
</dbReference>
<proteinExistence type="predicted"/>
<dbReference type="Pfam" id="PF13508">
    <property type="entry name" value="Acetyltransf_7"/>
    <property type="match status" value="1"/>
</dbReference>
<dbReference type="CDD" id="cd04301">
    <property type="entry name" value="NAT_SF"/>
    <property type="match status" value="1"/>
</dbReference>
<name>A0ABS5ALD0_9PSEU</name>
<evidence type="ECO:0000313" key="2">
    <source>
        <dbReference type="EMBL" id="MBP2477192.1"/>
    </source>
</evidence>
<dbReference type="SUPFAM" id="SSF55729">
    <property type="entry name" value="Acyl-CoA N-acyltransferases (Nat)"/>
    <property type="match status" value="1"/>
</dbReference>
<dbReference type="Gene3D" id="3.40.630.30">
    <property type="match status" value="1"/>
</dbReference>
<evidence type="ECO:0000313" key="3">
    <source>
        <dbReference type="Proteomes" id="UP001519363"/>
    </source>
</evidence>